<evidence type="ECO:0000313" key="1">
    <source>
        <dbReference type="EMBL" id="EER45821.1"/>
    </source>
</evidence>
<organism evidence="1 2">
    <name type="scientific">Ajellomyces capsulatus (strain H143)</name>
    <name type="common">Darling's disease fungus</name>
    <name type="synonym">Histoplasma capsulatum</name>
    <dbReference type="NCBI Taxonomy" id="544712"/>
    <lineage>
        <taxon>Eukaryota</taxon>
        <taxon>Fungi</taxon>
        <taxon>Dikarya</taxon>
        <taxon>Ascomycota</taxon>
        <taxon>Pezizomycotina</taxon>
        <taxon>Eurotiomycetes</taxon>
        <taxon>Eurotiomycetidae</taxon>
        <taxon>Onygenales</taxon>
        <taxon>Ajellomycetaceae</taxon>
        <taxon>Histoplasma</taxon>
    </lineage>
</organism>
<proteinExistence type="predicted"/>
<dbReference type="EMBL" id="GG692419">
    <property type="protein sequence ID" value="EER45821.1"/>
    <property type="molecule type" value="Genomic_DNA"/>
</dbReference>
<dbReference type="Proteomes" id="UP000002624">
    <property type="component" value="Unassembled WGS sequence"/>
</dbReference>
<sequence>MKIPKAKHVYTATHRHGNRVLPIPWSFQCVPDKPSITGELRLRKSLGFYSPNTGPALLFHTSRDVLKKVIPSRAVAIIQAMKSYALSIQKQREKHYIQIEEGTFPGLLNIAKQLVGKYLLHPGRSTSSYMIWWLWRNHPQDTLKFPMTSAHLEFQLHSVSFDLNRICMLVRVCLVSGTRATQPAEKANGIVLRTRDIFVFQMLTRMSRTLQLV</sequence>
<dbReference type="AlphaFoldDB" id="C6H4G1"/>
<accession>C6H4G1</accession>
<protein>
    <submittedName>
        <fullName evidence="1">Uncharacterized protein</fullName>
    </submittedName>
</protein>
<gene>
    <name evidence="1" type="ORF">HCDG_01400</name>
</gene>
<reference evidence="2" key="1">
    <citation type="submission" date="2009-05" db="EMBL/GenBank/DDBJ databases">
        <title>The genome sequence of Ajellomyces capsulatus strain H143.</title>
        <authorList>
            <person name="Champion M."/>
            <person name="Cuomo C.A."/>
            <person name="Ma L.-J."/>
            <person name="Henn M.R."/>
            <person name="Sil A."/>
            <person name="Goldman B."/>
            <person name="Young S.K."/>
            <person name="Kodira C.D."/>
            <person name="Zeng Q."/>
            <person name="Koehrsen M."/>
            <person name="Alvarado L."/>
            <person name="Berlin A.M."/>
            <person name="Borenstein D."/>
            <person name="Chen Z."/>
            <person name="Engels R."/>
            <person name="Freedman E."/>
            <person name="Gellesch M."/>
            <person name="Goldberg J."/>
            <person name="Griggs A."/>
            <person name="Gujja S."/>
            <person name="Heiman D.I."/>
            <person name="Hepburn T.A."/>
            <person name="Howarth C."/>
            <person name="Jen D."/>
            <person name="Larson L."/>
            <person name="Lewis B."/>
            <person name="Mehta T."/>
            <person name="Park D."/>
            <person name="Pearson M."/>
            <person name="Roberts A."/>
            <person name="Saif S."/>
            <person name="Shea T.D."/>
            <person name="Shenoy N."/>
            <person name="Sisk P."/>
            <person name="Stolte C."/>
            <person name="Sykes S."/>
            <person name="Walk T."/>
            <person name="White J."/>
            <person name="Yandava C."/>
            <person name="Klein B."/>
            <person name="McEwen J.G."/>
            <person name="Puccia R."/>
            <person name="Goldman G.H."/>
            <person name="Felipe M.S."/>
            <person name="Nino-Vega G."/>
            <person name="San-Blas G."/>
            <person name="Taylor J.W."/>
            <person name="Mendoza L."/>
            <person name="Galagan J.E."/>
            <person name="Nusbaum C."/>
            <person name="Birren B.W."/>
        </authorList>
    </citation>
    <scope>NUCLEOTIDE SEQUENCE [LARGE SCALE GENOMIC DNA]</scope>
    <source>
        <strain evidence="2">H143</strain>
    </source>
</reference>
<dbReference type="HOGENOM" id="CLU_1294046_0_0_1"/>
<evidence type="ECO:0000313" key="2">
    <source>
        <dbReference type="Proteomes" id="UP000002624"/>
    </source>
</evidence>
<name>C6H4G1_AJECH</name>
<dbReference type="VEuPathDB" id="FungiDB:HCDG_01400"/>